<feature type="binding site" evidence="6">
    <location>
        <begin position="245"/>
        <end position="248"/>
    </location>
    <ligand>
        <name>GTP</name>
        <dbReference type="ChEBI" id="CHEBI:37565"/>
    </ligand>
</feature>
<evidence type="ECO:0000256" key="8">
    <source>
        <dbReference type="SAM" id="Coils"/>
    </source>
</evidence>
<evidence type="ECO:0000256" key="5">
    <source>
        <dbReference type="HAMAP-Rule" id="MF_00900"/>
    </source>
</evidence>
<dbReference type="RefSeq" id="WP_006300840.1">
    <property type="nucleotide sequence ID" value="NZ_CM001022.1"/>
</dbReference>
<proteinExistence type="inferred from homology"/>
<dbReference type="InterPro" id="IPR025121">
    <property type="entry name" value="GTPase_HflX_N"/>
</dbReference>
<feature type="binding site" evidence="7">
    <location>
        <position position="225"/>
    </location>
    <ligand>
        <name>Mg(2+)</name>
        <dbReference type="ChEBI" id="CHEBI:18420"/>
    </ligand>
</feature>
<protein>
    <recommendedName>
        <fullName evidence="5">GTPase HflX</fullName>
    </recommendedName>
    <alternativeName>
        <fullName evidence="5">GTP-binding protein HflX</fullName>
    </alternativeName>
</protein>
<dbReference type="PANTHER" id="PTHR10229">
    <property type="entry name" value="GTP-BINDING PROTEIN HFLX"/>
    <property type="match status" value="1"/>
</dbReference>
<evidence type="ECO:0000256" key="4">
    <source>
        <dbReference type="ARBA" id="ARBA00023134"/>
    </source>
</evidence>
<dbReference type="GO" id="GO:0005525">
    <property type="term" value="F:GTP binding"/>
    <property type="evidence" value="ECO:0007669"/>
    <property type="project" value="UniProtKB-UniRule"/>
</dbReference>
<comment type="cofactor">
    <cofactor evidence="7">
        <name>Mg(2+)</name>
        <dbReference type="ChEBI" id="CHEBI:18420"/>
    </cofactor>
</comment>
<dbReference type="eggNOG" id="COG2262">
    <property type="taxonomic scope" value="Bacteria"/>
</dbReference>
<dbReference type="Pfam" id="PF16360">
    <property type="entry name" value="GTP-bdg_M"/>
    <property type="match status" value="1"/>
</dbReference>
<dbReference type="SUPFAM" id="SSF52540">
    <property type="entry name" value="P-loop containing nucleoside triphosphate hydrolases"/>
    <property type="match status" value="1"/>
</dbReference>
<evidence type="ECO:0000313" key="11">
    <source>
        <dbReference type="EMBL" id="EFQ23638.1"/>
    </source>
</evidence>
<feature type="binding site" evidence="6">
    <location>
        <begin position="223"/>
        <end position="227"/>
    </location>
    <ligand>
        <name>GTP</name>
        <dbReference type="ChEBI" id="CHEBI:37565"/>
    </ligand>
</feature>
<dbReference type="OrthoDB" id="9812272at2"/>
<feature type="region of interest" description="Disordered" evidence="9">
    <location>
        <begin position="353"/>
        <end position="380"/>
    </location>
</feature>
<comment type="subcellular location">
    <subcellularLocation>
        <location evidence="5">Cytoplasm</location>
    </subcellularLocation>
    <text evidence="5">May associate with membranes.</text>
</comment>
<evidence type="ECO:0000256" key="2">
    <source>
        <dbReference type="ARBA" id="ARBA00022741"/>
    </source>
</evidence>
<evidence type="ECO:0000256" key="6">
    <source>
        <dbReference type="PIRSR" id="PIRSR006809-1"/>
    </source>
</evidence>
<dbReference type="PIRSF" id="PIRSF006809">
    <property type="entry name" value="GTP-binding_hflX_prd"/>
    <property type="match status" value="1"/>
</dbReference>
<keyword evidence="5" id="KW-0963">Cytoplasm</keyword>
<dbReference type="GO" id="GO:0043022">
    <property type="term" value="F:ribosome binding"/>
    <property type="evidence" value="ECO:0007669"/>
    <property type="project" value="TreeGrafter"/>
</dbReference>
<comment type="subunit">
    <text evidence="5">Monomer. Associates with the 50S ribosomal subunit.</text>
</comment>
<dbReference type="Pfam" id="PF13167">
    <property type="entry name" value="GTP-bdg_N"/>
    <property type="match status" value="1"/>
</dbReference>
<keyword evidence="8" id="KW-0175">Coiled coil</keyword>
<dbReference type="AlphaFoldDB" id="E3CYA5"/>
<comment type="similarity">
    <text evidence="5">Belongs to the TRAFAC class OBG-HflX-like GTPase superfamily. HflX GTPase family.</text>
</comment>
<gene>
    <name evidence="5" type="primary">hflX</name>
    <name evidence="11" type="ORF">Apau_1212</name>
</gene>
<dbReference type="HOGENOM" id="CLU_019597_2_1_0"/>
<dbReference type="InterPro" id="IPR032305">
    <property type="entry name" value="GTP-bd_M"/>
</dbReference>
<dbReference type="PaxDb" id="584708-Apau_1212"/>
<accession>E3CYA5</accession>
<evidence type="ECO:0000256" key="1">
    <source>
        <dbReference type="ARBA" id="ARBA00022723"/>
    </source>
</evidence>
<dbReference type="PRINTS" id="PR00326">
    <property type="entry name" value="GTP1OBG"/>
</dbReference>
<feature type="binding site" evidence="7">
    <location>
        <position position="204"/>
    </location>
    <ligand>
        <name>Mg(2+)</name>
        <dbReference type="ChEBI" id="CHEBI:18420"/>
    </ligand>
</feature>
<dbReference type="Gene3D" id="3.40.50.11060">
    <property type="entry name" value="GTPase HflX, N-terminal domain"/>
    <property type="match status" value="1"/>
</dbReference>
<keyword evidence="3 7" id="KW-0460">Magnesium</keyword>
<feature type="domain" description="Hflx-type G" evidence="10">
    <location>
        <begin position="191"/>
        <end position="360"/>
    </location>
</feature>
<dbReference type="NCBIfam" id="TIGR03156">
    <property type="entry name" value="GTP_HflX"/>
    <property type="match status" value="1"/>
</dbReference>
<keyword evidence="2 5" id="KW-0547">Nucleotide-binding</keyword>
<dbReference type="Gene3D" id="3.40.50.300">
    <property type="entry name" value="P-loop containing nucleotide triphosphate hydrolases"/>
    <property type="match status" value="1"/>
</dbReference>
<dbReference type="HAMAP" id="MF_00900">
    <property type="entry name" value="GTPase_HflX"/>
    <property type="match status" value="1"/>
</dbReference>
<dbReference type="PROSITE" id="PS51705">
    <property type="entry name" value="G_HFLX"/>
    <property type="match status" value="1"/>
</dbReference>
<dbReference type="EMBL" id="CM001022">
    <property type="protein sequence ID" value="EFQ23638.1"/>
    <property type="molecule type" value="Genomic_DNA"/>
</dbReference>
<feature type="binding site" evidence="6">
    <location>
        <begin position="311"/>
        <end position="314"/>
    </location>
    <ligand>
        <name>GTP</name>
        <dbReference type="ChEBI" id="CHEBI:37565"/>
    </ligand>
</feature>
<evidence type="ECO:0000256" key="9">
    <source>
        <dbReference type="SAM" id="MobiDB-lite"/>
    </source>
</evidence>
<dbReference type="PANTHER" id="PTHR10229:SF8">
    <property type="entry name" value="GTPASE HFLX"/>
    <property type="match status" value="1"/>
</dbReference>
<dbReference type="InterPro" id="IPR030394">
    <property type="entry name" value="G_HFLX_dom"/>
</dbReference>
<keyword evidence="4 5" id="KW-0342">GTP-binding</keyword>
<sequence>MTTPRRAVLASLVPEGDPALLELEALLGNLGYEVAGTVFQKRAAPDPSGFLGQGKAEEIRLFAQAQGARILVVEGELSPTQRRILGERTKLEVWDRPYLIMKIFEARAVTAEAKWQVQLAAYRYEIPFLKGLGRQMSRPGGGIGTRGPGETEFERHRRKIERRIGAIEEKLREVRRRRKERRERRRKEGRRLVALVGYTNSGKTTLLRRLSGDPKVQGADRLFATLDTTSRSVLLPSGQRVLFTDTVGFIRRLPPQLVAAFRATLEETRDADLILVVLDGADPQVEAHYEVVLETLEALEAAQVPRVVLLNKADLSAAEASEDCLSLLRARGERIVSGSASTGEGLEALLEAVENRLDEPRGGPPEPGGEEGGIPACSPA</sequence>
<dbReference type="InterPro" id="IPR042108">
    <property type="entry name" value="GTPase_HflX_N_sf"/>
</dbReference>
<dbReference type="InterPro" id="IPR006073">
    <property type="entry name" value="GTP-bd"/>
</dbReference>
<dbReference type="GO" id="GO:0005737">
    <property type="term" value="C:cytoplasm"/>
    <property type="evidence" value="ECO:0007669"/>
    <property type="project" value="UniProtKB-SubCell"/>
</dbReference>
<dbReference type="InterPro" id="IPR027417">
    <property type="entry name" value="P-loop_NTPase"/>
</dbReference>
<keyword evidence="12" id="KW-1185">Reference proteome</keyword>
<evidence type="ECO:0000259" key="10">
    <source>
        <dbReference type="PROSITE" id="PS51705"/>
    </source>
</evidence>
<comment type="function">
    <text evidence="5">GTPase that associates with the 50S ribosomal subunit and may have a role during protein synthesis or ribosome biogenesis.</text>
</comment>
<dbReference type="InterPro" id="IPR016496">
    <property type="entry name" value="GTPase_HflX"/>
</dbReference>
<feature type="coiled-coil region" evidence="8">
    <location>
        <begin position="157"/>
        <end position="184"/>
    </location>
</feature>
<evidence type="ECO:0000313" key="12">
    <source>
        <dbReference type="Proteomes" id="UP000005096"/>
    </source>
</evidence>
<name>E3CYA5_9BACT</name>
<organism evidence="11 12">
    <name type="scientific">Aminomonas paucivorans DSM 12260</name>
    <dbReference type="NCBI Taxonomy" id="584708"/>
    <lineage>
        <taxon>Bacteria</taxon>
        <taxon>Thermotogati</taxon>
        <taxon>Synergistota</taxon>
        <taxon>Synergistia</taxon>
        <taxon>Synergistales</taxon>
        <taxon>Synergistaceae</taxon>
        <taxon>Aminomonas</taxon>
    </lineage>
</organism>
<dbReference type="Proteomes" id="UP000005096">
    <property type="component" value="Chromosome"/>
</dbReference>
<dbReference type="GO" id="GO:0046872">
    <property type="term" value="F:metal ion binding"/>
    <property type="evidence" value="ECO:0007669"/>
    <property type="project" value="UniProtKB-KW"/>
</dbReference>
<feature type="binding site" evidence="6">
    <location>
        <begin position="197"/>
        <end position="204"/>
    </location>
    <ligand>
        <name>GTP</name>
        <dbReference type="ChEBI" id="CHEBI:37565"/>
    </ligand>
</feature>
<evidence type="ECO:0000256" key="7">
    <source>
        <dbReference type="PIRSR" id="PIRSR006809-2"/>
    </source>
</evidence>
<evidence type="ECO:0000256" key="3">
    <source>
        <dbReference type="ARBA" id="ARBA00022842"/>
    </source>
</evidence>
<dbReference type="CDD" id="cd01878">
    <property type="entry name" value="HflX"/>
    <property type="match status" value="1"/>
</dbReference>
<dbReference type="Pfam" id="PF01926">
    <property type="entry name" value="MMR_HSR1"/>
    <property type="match status" value="1"/>
</dbReference>
<dbReference type="Gene3D" id="6.10.250.2860">
    <property type="match status" value="1"/>
</dbReference>
<keyword evidence="1 7" id="KW-0479">Metal-binding</keyword>
<reference evidence="11 12" key="1">
    <citation type="journal article" date="2010" name="Stand. Genomic Sci.">
        <title>Non-contiguous finished genome sequence of Aminomonas paucivorans type strain (GLU-3).</title>
        <authorList>
            <person name="Pitluck S."/>
            <person name="Yasawong M."/>
            <person name="Held B."/>
            <person name="Lapidus A."/>
            <person name="Nolan M."/>
            <person name="Copeland A."/>
            <person name="Lucas S."/>
            <person name="Del Rio T.G."/>
            <person name="Tice H."/>
            <person name="Cheng J.F."/>
            <person name="Chertkov O."/>
            <person name="Goodwin L."/>
            <person name="Tapia R."/>
            <person name="Han C."/>
            <person name="Liolios K."/>
            <person name="Ivanova N."/>
            <person name="Mavromatis K."/>
            <person name="Ovchinnikova G."/>
            <person name="Pati A."/>
            <person name="Chen A."/>
            <person name="Palaniappan K."/>
            <person name="Land M."/>
            <person name="Hauser L."/>
            <person name="Chang Y.J."/>
            <person name="Jeffries C.D."/>
            <person name="Pukall R."/>
            <person name="Spring S."/>
            <person name="Rohde M."/>
            <person name="Sikorski J."/>
            <person name="Goker M."/>
            <person name="Woyke T."/>
            <person name="Bristow J."/>
            <person name="Eisen J.A."/>
            <person name="Markowitz V."/>
            <person name="Hugenholtz P."/>
            <person name="Kyrpides N.C."/>
            <person name="Klenk H.P."/>
        </authorList>
    </citation>
    <scope>NUCLEOTIDE SEQUENCE [LARGE SCALE GENOMIC DNA]</scope>
    <source>
        <strain evidence="11 12">DSM 12260</strain>
    </source>
</reference>
<dbReference type="GO" id="GO:0003924">
    <property type="term" value="F:GTPase activity"/>
    <property type="evidence" value="ECO:0007669"/>
    <property type="project" value="UniProtKB-UniRule"/>
</dbReference>
<dbReference type="STRING" id="584708.Apau_1212"/>